<gene>
    <name evidence="2" type="ORF">SO802_025482</name>
</gene>
<dbReference type="EMBL" id="JAZDWU010000009">
    <property type="protein sequence ID" value="KAK9990497.1"/>
    <property type="molecule type" value="Genomic_DNA"/>
</dbReference>
<evidence type="ECO:0000313" key="3">
    <source>
        <dbReference type="Proteomes" id="UP001459277"/>
    </source>
</evidence>
<evidence type="ECO:0000313" key="2">
    <source>
        <dbReference type="EMBL" id="KAK9990497.1"/>
    </source>
</evidence>
<dbReference type="Proteomes" id="UP001459277">
    <property type="component" value="Unassembled WGS sequence"/>
</dbReference>
<feature type="compositionally biased region" description="Basic and acidic residues" evidence="1">
    <location>
        <begin position="50"/>
        <end position="59"/>
    </location>
</feature>
<dbReference type="AlphaFoldDB" id="A0AAW2BZE4"/>
<reference evidence="2 3" key="1">
    <citation type="submission" date="2024-01" db="EMBL/GenBank/DDBJ databases">
        <title>A telomere-to-telomere, gap-free genome of sweet tea (Lithocarpus litseifolius).</title>
        <authorList>
            <person name="Zhou J."/>
        </authorList>
    </citation>
    <scope>NUCLEOTIDE SEQUENCE [LARGE SCALE GENOMIC DNA]</scope>
    <source>
        <strain evidence="2">Zhou-2022a</strain>
        <tissue evidence="2">Leaf</tissue>
    </source>
</reference>
<feature type="compositionally biased region" description="Basic residues" evidence="1">
    <location>
        <begin position="60"/>
        <end position="69"/>
    </location>
</feature>
<comment type="caution">
    <text evidence="2">The sequence shown here is derived from an EMBL/GenBank/DDBJ whole genome shotgun (WGS) entry which is preliminary data.</text>
</comment>
<feature type="region of interest" description="Disordered" evidence="1">
    <location>
        <begin position="30"/>
        <end position="110"/>
    </location>
</feature>
<evidence type="ECO:0000256" key="1">
    <source>
        <dbReference type="SAM" id="MobiDB-lite"/>
    </source>
</evidence>
<accession>A0AAW2BZE4</accession>
<keyword evidence="3" id="KW-1185">Reference proteome</keyword>
<protein>
    <submittedName>
        <fullName evidence="2">Uncharacterized protein</fullName>
    </submittedName>
</protein>
<organism evidence="2 3">
    <name type="scientific">Lithocarpus litseifolius</name>
    <dbReference type="NCBI Taxonomy" id="425828"/>
    <lineage>
        <taxon>Eukaryota</taxon>
        <taxon>Viridiplantae</taxon>
        <taxon>Streptophyta</taxon>
        <taxon>Embryophyta</taxon>
        <taxon>Tracheophyta</taxon>
        <taxon>Spermatophyta</taxon>
        <taxon>Magnoliopsida</taxon>
        <taxon>eudicotyledons</taxon>
        <taxon>Gunneridae</taxon>
        <taxon>Pentapetalae</taxon>
        <taxon>rosids</taxon>
        <taxon>fabids</taxon>
        <taxon>Fagales</taxon>
        <taxon>Fagaceae</taxon>
        <taxon>Lithocarpus</taxon>
    </lineage>
</organism>
<proteinExistence type="predicted"/>
<sequence length="110" mass="12616">MDKNPSFLFSGIRFNKKKFSNDFAKFQEKKGSDINESEELREDSSFIESGKSEEKEGKLSVKKRKRKSVGSRETVQGFDVFKSSKSARKSVQVNEENDEAENGPSKRKRN</sequence>
<name>A0AAW2BZE4_9ROSI</name>